<gene>
    <name evidence="3" type="ORF">KDA27_15695</name>
</gene>
<organism evidence="3 4">
    <name type="scientific">Eiseniibacteriota bacterium</name>
    <dbReference type="NCBI Taxonomy" id="2212470"/>
    <lineage>
        <taxon>Bacteria</taxon>
        <taxon>Candidatus Eiseniibacteriota</taxon>
    </lineage>
</organism>
<reference evidence="3" key="1">
    <citation type="submission" date="2020-04" db="EMBL/GenBank/DDBJ databases">
        <authorList>
            <person name="Zhang T."/>
        </authorList>
    </citation>
    <scope>NUCLEOTIDE SEQUENCE</scope>
    <source>
        <strain evidence="3">HKST-UBA02</strain>
    </source>
</reference>
<comment type="caution">
    <text evidence="3">The sequence shown here is derived from an EMBL/GenBank/DDBJ whole genome shotgun (WGS) entry which is preliminary data.</text>
</comment>
<evidence type="ECO:0000313" key="4">
    <source>
        <dbReference type="Proteomes" id="UP000739538"/>
    </source>
</evidence>
<dbReference type="SUPFAM" id="SSF101898">
    <property type="entry name" value="NHL repeat"/>
    <property type="match status" value="1"/>
</dbReference>
<evidence type="ECO:0000256" key="1">
    <source>
        <dbReference type="SAM" id="MobiDB-lite"/>
    </source>
</evidence>
<evidence type="ECO:0000313" key="3">
    <source>
        <dbReference type="EMBL" id="MCA9757249.1"/>
    </source>
</evidence>
<dbReference type="InterPro" id="IPR003961">
    <property type="entry name" value="FN3_dom"/>
</dbReference>
<dbReference type="PROSITE" id="PS50853">
    <property type="entry name" value="FN3"/>
    <property type="match status" value="1"/>
</dbReference>
<reference evidence="3" key="2">
    <citation type="journal article" date="2021" name="Microbiome">
        <title>Successional dynamics and alternative stable states in a saline activated sludge microbial community over 9 years.</title>
        <authorList>
            <person name="Wang Y."/>
            <person name="Ye J."/>
            <person name="Ju F."/>
            <person name="Liu L."/>
            <person name="Boyd J.A."/>
            <person name="Deng Y."/>
            <person name="Parks D.H."/>
            <person name="Jiang X."/>
            <person name="Yin X."/>
            <person name="Woodcroft B.J."/>
            <person name="Tyson G.W."/>
            <person name="Hugenholtz P."/>
            <person name="Polz M.F."/>
            <person name="Zhang T."/>
        </authorList>
    </citation>
    <scope>NUCLEOTIDE SEQUENCE</scope>
    <source>
        <strain evidence="3">HKST-UBA02</strain>
    </source>
</reference>
<dbReference type="AlphaFoldDB" id="A0A956SFB4"/>
<feature type="compositionally biased region" description="Gly residues" evidence="1">
    <location>
        <begin position="264"/>
        <end position="274"/>
    </location>
</feature>
<accession>A0A956SFB4</accession>
<sequence>MNRTSSSKYVGPVTVAVMAMTLLGVVADPSEAVRTRFFTTEGYDDFRRLELVGTELGEDGTISPGLEAVPVSDQLSVRTVWQLAATRNGIAAATGDQGKVYSIDADGAEVLATLYNYEIFSVAAGEDGTVYAAGAPSGSVVAIRKDGSEETIFTAPEGLVFDLVVDANGTVYVATGERGRIYRVKKNGETDVLAETGDAHVRRMVWAEGRKSLWVGTNGRGLLQSVDIGSGEVRTIFDADEEEVVDIVALSDGGCLFAGNPGPSSGGNGGPGGPDKGDDGGAPKPTLYQLSPDGSVRALWHAPESTIHSLLRQADQSVLVATGGAGGLYRVDPMGRETLLWRADEDQVLSLLQAKDGLYAGTGNPGRVYRLGPGRAETATLLSDVLDAKDRAKWGKLAWRAEGQAGGVRFETRSGYTSVPDETWTDWSEVTADVRTGAGPAGSKLNSVQGSGQVPSPAGRYLQWRATFEDSGKPVTRLRSVRVPYAVSNRRPMLSKLTISSRDSGFRSERPGGVSQVLSGGVQVDYSLGGGSRGANTMPPEGVPAWVQQLRTIVWTADDPDSDELVFQVHIRQLGEDTFRPVAKDLHDAAYTLETGLLPNGTYEVRITASDAPSNSPGEELETVSVSPPFQVDNLPPSVLGLEARRDGESLVVRGRAVDSDSPLRAIQVSIDGGEFRGIHPSDGLLDSSEEQFEVRLPLDEPDAGNWVVVQARDSAGNEGTYRAWLQP</sequence>
<dbReference type="Proteomes" id="UP000739538">
    <property type="component" value="Unassembled WGS sequence"/>
</dbReference>
<dbReference type="Gene3D" id="2.80.10.50">
    <property type="match status" value="1"/>
</dbReference>
<name>A0A956SFB4_UNCEI</name>
<feature type="domain" description="Fibronectin type-III" evidence="2">
    <location>
        <begin position="539"/>
        <end position="629"/>
    </location>
</feature>
<protein>
    <recommendedName>
        <fullName evidence="2">Fibronectin type-III domain-containing protein</fullName>
    </recommendedName>
</protein>
<dbReference type="SUPFAM" id="SSF49265">
    <property type="entry name" value="Fibronectin type III"/>
    <property type="match status" value="1"/>
</dbReference>
<evidence type="ECO:0000259" key="2">
    <source>
        <dbReference type="PROSITE" id="PS50853"/>
    </source>
</evidence>
<dbReference type="EMBL" id="JAGQHS010000089">
    <property type="protein sequence ID" value="MCA9757249.1"/>
    <property type="molecule type" value="Genomic_DNA"/>
</dbReference>
<dbReference type="InterPro" id="IPR036116">
    <property type="entry name" value="FN3_sf"/>
</dbReference>
<feature type="region of interest" description="Disordered" evidence="1">
    <location>
        <begin position="611"/>
        <end position="632"/>
    </location>
</feature>
<feature type="region of interest" description="Disordered" evidence="1">
    <location>
        <begin position="259"/>
        <end position="286"/>
    </location>
</feature>
<dbReference type="CDD" id="cd00063">
    <property type="entry name" value="FN3"/>
    <property type="match status" value="1"/>
</dbReference>
<proteinExistence type="predicted"/>